<feature type="region of interest" description="Disordered" evidence="1">
    <location>
        <begin position="1"/>
        <end position="24"/>
    </location>
</feature>
<keyword evidence="2" id="KW-1133">Transmembrane helix</keyword>
<sequence>MTAPDEDPLVPYQEPSPDAPEEPRRSDWRWLIATVLVLIVVCGGALLVLHAWVGDGIDQYLESVAREN</sequence>
<accession>A0ABS2A321</accession>
<gene>
    <name evidence="3" type="ORF">JIG36_01575</name>
</gene>
<reference evidence="3 4" key="1">
    <citation type="submission" date="2021-01" db="EMBL/GenBank/DDBJ databases">
        <title>Actinoplanes sp. nov. LDG1-06 isolated from lichen.</title>
        <authorList>
            <person name="Saeng-In P."/>
            <person name="Phongsopitanun W."/>
            <person name="Kanchanasin P."/>
            <person name="Yuki M."/>
            <person name="Kudo T."/>
            <person name="Ohkuma M."/>
            <person name="Tanasupawat S."/>
        </authorList>
    </citation>
    <scope>NUCLEOTIDE SEQUENCE [LARGE SCALE GENOMIC DNA]</scope>
    <source>
        <strain evidence="3 4">LDG1-06</strain>
    </source>
</reference>
<organism evidence="3 4">
    <name type="scientific">Paractinoplanes ovalisporus</name>
    <dbReference type="NCBI Taxonomy" id="2810368"/>
    <lineage>
        <taxon>Bacteria</taxon>
        <taxon>Bacillati</taxon>
        <taxon>Actinomycetota</taxon>
        <taxon>Actinomycetes</taxon>
        <taxon>Micromonosporales</taxon>
        <taxon>Micromonosporaceae</taxon>
        <taxon>Paractinoplanes</taxon>
    </lineage>
</organism>
<keyword evidence="4" id="KW-1185">Reference proteome</keyword>
<keyword evidence="2" id="KW-0812">Transmembrane</keyword>
<name>A0ABS2A321_9ACTN</name>
<dbReference type="RefSeq" id="WP_203374153.1">
    <property type="nucleotide sequence ID" value="NZ_JAENHP010000001.1"/>
</dbReference>
<comment type="caution">
    <text evidence="3">The sequence shown here is derived from an EMBL/GenBank/DDBJ whole genome shotgun (WGS) entry which is preliminary data.</text>
</comment>
<dbReference type="EMBL" id="JAENHP010000001">
    <property type="protein sequence ID" value="MBM2614245.1"/>
    <property type="molecule type" value="Genomic_DNA"/>
</dbReference>
<evidence type="ECO:0000256" key="2">
    <source>
        <dbReference type="SAM" id="Phobius"/>
    </source>
</evidence>
<dbReference type="Proteomes" id="UP000632138">
    <property type="component" value="Unassembled WGS sequence"/>
</dbReference>
<proteinExistence type="predicted"/>
<protein>
    <submittedName>
        <fullName evidence="3">Uncharacterized protein</fullName>
    </submittedName>
</protein>
<evidence type="ECO:0000313" key="4">
    <source>
        <dbReference type="Proteomes" id="UP000632138"/>
    </source>
</evidence>
<evidence type="ECO:0000256" key="1">
    <source>
        <dbReference type="SAM" id="MobiDB-lite"/>
    </source>
</evidence>
<evidence type="ECO:0000313" key="3">
    <source>
        <dbReference type="EMBL" id="MBM2614245.1"/>
    </source>
</evidence>
<feature type="transmembrane region" description="Helical" evidence="2">
    <location>
        <begin position="30"/>
        <end position="53"/>
    </location>
</feature>
<keyword evidence="2" id="KW-0472">Membrane</keyword>